<dbReference type="OrthoDB" id="1645744at2"/>
<dbReference type="Proteomes" id="UP000261905">
    <property type="component" value="Unassembled WGS sequence"/>
</dbReference>
<evidence type="ECO:0000313" key="2">
    <source>
        <dbReference type="Proteomes" id="UP000261905"/>
    </source>
</evidence>
<dbReference type="InterPro" id="IPR038765">
    <property type="entry name" value="Papain-like_cys_pep_sf"/>
</dbReference>
<dbReference type="SUPFAM" id="SSF54001">
    <property type="entry name" value="Cysteine proteinases"/>
    <property type="match status" value="1"/>
</dbReference>
<proteinExistence type="predicted"/>
<dbReference type="EMBL" id="QUBQ01000005">
    <property type="protein sequence ID" value="REK71664.1"/>
    <property type="molecule type" value="Genomic_DNA"/>
</dbReference>
<gene>
    <name evidence="1" type="ORF">DX130_20480</name>
</gene>
<protein>
    <submittedName>
        <fullName evidence="1">Uncharacterized protein</fullName>
    </submittedName>
</protein>
<reference evidence="1 2" key="1">
    <citation type="submission" date="2018-08" db="EMBL/GenBank/DDBJ databases">
        <title>Paenibacillus sp. M4BSY-1, whole genome shotgun sequence.</title>
        <authorList>
            <person name="Tuo L."/>
        </authorList>
    </citation>
    <scope>NUCLEOTIDE SEQUENCE [LARGE SCALE GENOMIC DNA]</scope>
    <source>
        <strain evidence="1 2">M4BSY-1</strain>
    </source>
</reference>
<evidence type="ECO:0000313" key="1">
    <source>
        <dbReference type="EMBL" id="REK71664.1"/>
    </source>
</evidence>
<comment type="caution">
    <text evidence="1">The sequence shown here is derived from an EMBL/GenBank/DDBJ whole genome shotgun (WGS) entry which is preliminary data.</text>
</comment>
<dbReference type="Gene3D" id="3.90.1720.10">
    <property type="entry name" value="endopeptidase domain like (from Nostoc punctiforme)"/>
    <property type="match status" value="1"/>
</dbReference>
<organism evidence="1 2">
    <name type="scientific">Paenibacillus paeoniae</name>
    <dbReference type="NCBI Taxonomy" id="2292705"/>
    <lineage>
        <taxon>Bacteria</taxon>
        <taxon>Bacillati</taxon>
        <taxon>Bacillota</taxon>
        <taxon>Bacilli</taxon>
        <taxon>Bacillales</taxon>
        <taxon>Paenibacillaceae</taxon>
        <taxon>Paenibacillus</taxon>
    </lineage>
</organism>
<keyword evidence="2" id="KW-1185">Reference proteome</keyword>
<dbReference type="AlphaFoldDB" id="A0A371P6T8"/>
<name>A0A371P6T8_9BACL</name>
<sequence>MNTTHPQKTSKRASYLYILLTNTGTAFSRLIQSFTNAPYNHASISLDPELNELYSFGRKTARNPLNAGFIQEDVYHGTYSYYQHTSCIVLRLKVTHKEKDAVRAAIRVFEQNKELYSYNLIGLIGVLMNRELGIQHARFCSEFVAEVLGKGGLNLWDSRPSALVTPHHFYEHPRLEKMYEGRLTDYPELDAMKLYHAQANRYQTRTAALKVN</sequence>
<accession>A0A371P6T8</accession>